<dbReference type="PANTHER" id="PTHR12707:SF0">
    <property type="entry name" value="PININ"/>
    <property type="match status" value="1"/>
</dbReference>
<dbReference type="AlphaFoldDB" id="A0A0G2H485"/>
<comment type="caution">
    <text evidence="10">The sequence shown here is derived from an EMBL/GenBank/DDBJ whole genome shotgun (WGS) entry which is preliminary data.</text>
</comment>
<dbReference type="Pfam" id="PF04696">
    <property type="entry name" value="Pinin_SDK_memA"/>
    <property type="match status" value="1"/>
</dbReference>
<sequence>MEETTIASAVVLPEQTETPPRSPTLKRRQSSLDSSEAKRPRFSTEQSQDFKSAPPSSADGQDRRRSSARGRGVVEERKRGQRLFGAILGTLSQSSSSVGQRKRAEIEKKQLDKLKARREEDEERKQKRKEELTVTRRRQQKLWDEEGIRMRHRNTLAMAHFLKTKAEPPLCYKPWELRAEEEEIIQSQISATQEEVNREIAEFEERSRQEEQEEPENTKDEPHRPQEIKQPKPESLPDRKMDDAKAKREELPTEDNNVTQDTTDQNGAKSETNNTGSRETEEHTAADEGGEELVEGQEDDVIY</sequence>
<dbReference type="GO" id="GO:0008380">
    <property type="term" value="P:RNA splicing"/>
    <property type="evidence" value="ECO:0007669"/>
    <property type="project" value="UniProtKB-KW"/>
</dbReference>
<evidence type="ECO:0000256" key="4">
    <source>
        <dbReference type="ARBA" id="ARBA00023015"/>
    </source>
</evidence>
<comment type="similarity">
    <text evidence="2">Belongs to the pinin family.</text>
</comment>
<dbReference type="EMBL" id="LCWF01000066">
    <property type="protein sequence ID" value="KKY23575.1"/>
    <property type="molecule type" value="Genomic_DNA"/>
</dbReference>
<evidence type="ECO:0000313" key="11">
    <source>
        <dbReference type="Proteomes" id="UP000053317"/>
    </source>
</evidence>
<feature type="compositionally biased region" description="Polar residues" evidence="8">
    <location>
        <begin position="254"/>
        <end position="277"/>
    </location>
</feature>
<keyword evidence="6" id="KW-0508">mRNA splicing</keyword>
<reference evidence="10 11" key="1">
    <citation type="submission" date="2015-05" db="EMBL/GenBank/DDBJ databases">
        <title>Distinctive expansion of gene families associated with plant cell wall degradation and secondary metabolism in the genomes of grapevine trunk pathogens.</title>
        <authorList>
            <person name="Lawrence D.P."/>
            <person name="Travadon R."/>
            <person name="Rolshausen P.E."/>
            <person name="Baumgartner K."/>
        </authorList>
    </citation>
    <scope>NUCLEOTIDE SEQUENCE [LARGE SCALE GENOMIC DNA]</scope>
    <source>
        <strain evidence="10">UCRPC4</strain>
    </source>
</reference>
<evidence type="ECO:0000256" key="5">
    <source>
        <dbReference type="ARBA" id="ARBA00023163"/>
    </source>
</evidence>
<dbReference type="OrthoDB" id="330772at2759"/>
<feature type="compositionally biased region" description="Acidic residues" evidence="8">
    <location>
        <begin position="288"/>
        <end position="303"/>
    </location>
</feature>
<feature type="compositionally biased region" description="Polar residues" evidence="8">
    <location>
        <begin position="90"/>
        <end position="99"/>
    </location>
</feature>
<keyword evidence="3" id="KW-0507">mRNA processing</keyword>
<name>A0A0G2H485_PHACM</name>
<feature type="region of interest" description="Disordered" evidence="8">
    <location>
        <begin position="186"/>
        <end position="303"/>
    </location>
</feature>
<evidence type="ECO:0000313" key="10">
    <source>
        <dbReference type="EMBL" id="KKY23575.1"/>
    </source>
</evidence>
<evidence type="ECO:0000256" key="1">
    <source>
        <dbReference type="ARBA" id="ARBA00004123"/>
    </source>
</evidence>
<protein>
    <submittedName>
        <fullName evidence="10">Putative pinin sdk mema domain-containing protein</fullName>
    </submittedName>
</protein>
<feature type="compositionally biased region" description="Basic and acidic residues" evidence="8">
    <location>
        <begin position="195"/>
        <end position="251"/>
    </location>
</feature>
<keyword evidence="11" id="KW-1185">Reference proteome</keyword>
<feature type="region of interest" description="Disordered" evidence="8">
    <location>
        <begin position="1"/>
        <end position="139"/>
    </location>
</feature>
<evidence type="ECO:0000256" key="6">
    <source>
        <dbReference type="ARBA" id="ARBA00023187"/>
    </source>
</evidence>
<keyword evidence="5" id="KW-0804">Transcription</keyword>
<dbReference type="GO" id="GO:0006397">
    <property type="term" value="P:mRNA processing"/>
    <property type="evidence" value="ECO:0007669"/>
    <property type="project" value="UniProtKB-KW"/>
</dbReference>
<evidence type="ECO:0000256" key="2">
    <source>
        <dbReference type="ARBA" id="ARBA00010386"/>
    </source>
</evidence>
<gene>
    <name evidence="10" type="ORF">UCRPC4_g02838</name>
</gene>
<keyword evidence="4" id="KW-0805">Transcription regulation</keyword>
<evidence type="ECO:0000256" key="3">
    <source>
        <dbReference type="ARBA" id="ARBA00022664"/>
    </source>
</evidence>
<dbReference type="Proteomes" id="UP000053317">
    <property type="component" value="Unassembled WGS sequence"/>
</dbReference>
<evidence type="ECO:0000259" key="9">
    <source>
        <dbReference type="Pfam" id="PF04696"/>
    </source>
</evidence>
<feature type="compositionally biased region" description="Basic and acidic residues" evidence="8">
    <location>
        <begin position="102"/>
        <end position="134"/>
    </location>
</feature>
<accession>A0A0G2H485</accession>
<comment type="subcellular location">
    <subcellularLocation>
        <location evidence="1">Nucleus</location>
    </subcellularLocation>
</comment>
<evidence type="ECO:0000256" key="7">
    <source>
        <dbReference type="ARBA" id="ARBA00023242"/>
    </source>
</evidence>
<keyword evidence="7" id="KW-0539">Nucleus</keyword>
<dbReference type="InterPro" id="IPR039853">
    <property type="entry name" value="Pinin"/>
</dbReference>
<dbReference type="GO" id="GO:0071013">
    <property type="term" value="C:catalytic step 2 spliceosome"/>
    <property type="evidence" value="ECO:0007669"/>
    <property type="project" value="TreeGrafter"/>
</dbReference>
<reference evidence="10 11" key="2">
    <citation type="submission" date="2015-05" db="EMBL/GenBank/DDBJ databases">
        <authorList>
            <person name="Morales-Cruz A."/>
            <person name="Amrine K.C."/>
            <person name="Cantu D."/>
        </authorList>
    </citation>
    <scope>NUCLEOTIDE SEQUENCE [LARGE SCALE GENOMIC DNA]</scope>
    <source>
        <strain evidence="10">UCRPC4</strain>
    </source>
</reference>
<dbReference type="PANTHER" id="PTHR12707">
    <property type="entry name" value="PINN"/>
    <property type="match status" value="1"/>
</dbReference>
<feature type="domain" description="Pinin/SDK/MemA protein" evidence="9">
    <location>
        <begin position="75"/>
        <end position="189"/>
    </location>
</feature>
<organism evidence="10 11">
    <name type="scientific">Phaeomoniella chlamydospora</name>
    <name type="common">Phaeoacremonium chlamydosporum</name>
    <dbReference type="NCBI Taxonomy" id="158046"/>
    <lineage>
        <taxon>Eukaryota</taxon>
        <taxon>Fungi</taxon>
        <taxon>Dikarya</taxon>
        <taxon>Ascomycota</taxon>
        <taxon>Pezizomycotina</taxon>
        <taxon>Eurotiomycetes</taxon>
        <taxon>Chaetothyriomycetidae</taxon>
        <taxon>Phaeomoniellales</taxon>
        <taxon>Phaeomoniellaceae</taxon>
        <taxon>Phaeomoniella</taxon>
    </lineage>
</organism>
<evidence type="ECO:0000256" key="8">
    <source>
        <dbReference type="SAM" id="MobiDB-lite"/>
    </source>
</evidence>
<dbReference type="InterPro" id="IPR006786">
    <property type="entry name" value="Pinin_SDK_MemA"/>
</dbReference>
<proteinExistence type="inferred from homology"/>